<dbReference type="GO" id="GO:0035485">
    <property type="term" value="F:adenine/guanine mispair binding"/>
    <property type="evidence" value="ECO:0007669"/>
    <property type="project" value="TreeGrafter"/>
</dbReference>
<dbReference type="EMBL" id="AYYF01001139">
    <property type="protein sequence ID" value="ETK12469.1"/>
    <property type="molecule type" value="Genomic_DNA"/>
</dbReference>
<dbReference type="InterPro" id="IPR015797">
    <property type="entry name" value="NUDIX_hydrolase-like_dom_sf"/>
</dbReference>
<dbReference type="Proteomes" id="UP000034980">
    <property type="component" value="Unassembled WGS sequence"/>
</dbReference>
<dbReference type="PANTHER" id="PTHR42944">
    <property type="entry name" value="ADENINE DNA GLYCOSYLASE"/>
    <property type="match status" value="1"/>
</dbReference>
<feature type="domain" description="Adenine DNA glycosylase C-terminal" evidence="13">
    <location>
        <begin position="60"/>
        <end position="144"/>
    </location>
</feature>
<keyword evidence="10" id="KW-0234">DNA repair</keyword>
<evidence type="ECO:0000256" key="3">
    <source>
        <dbReference type="ARBA" id="ARBA00022023"/>
    </source>
</evidence>
<evidence type="ECO:0000256" key="1">
    <source>
        <dbReference type="ARBA" id="ARBA00000843"/>
    </source>
</evidence>
<sequence length="154" mass="17284">QAGTHNQAIMEFGALQCVPRNPDCSVCPLVARCAAHAAGTPERFPVKQHRTKTVDRYFHYFYVTTGDDLFLHRRPAGDIWQGLFELPLIETSAPADLDALMRTDDFRALFADTGNTQFAIVAADVRHVLTHRILHATCYLARIQHPSEALLRLT</sequence>
<comment type="similarity">
    <text evidence="12">Belongs to the Nth/MutY family.</text>
</comment>
<keyword evidence="7" id="KW-0378">Hydrolase</keyword>
<evidence type="ECO:0000256" key="4">
    <source>
        <dbReference type="ARBA" id="ARBA00022485"/>
    </source>
</evidence>
<evidence type="ECO:0000256" key="9">
    <source>
        <dbReference type="ARBA" id="ARBA00023014"/>
    </source>
</evidence>
<keyword evidence="9" id="KW-0411">Iron-sulfur</keyword>
<dbReference type="InterPro" id="IPR044298">
    <property type="entry name" value="MIG/MutY"/>
</dbReference>
<comment type="catalytic activity">
    <reaction evidence="1 12">
        <text>Hydrolyzes free adenine bases from 7,8-dihydro-8-oxoguanine:adenine mismatched double-stranded DNA, leaving an apurinic site.</text>
        <dbReference type="EC" id="3.2.2.31"/>
    </reaction>
</comment>
<dbReference type="GO" id="GO:0051539">
    <property type="term" value="F:4 iron, 4 sulfur cluster binding"/>
    <property type="evidence" value="ECO:0007669"/>
    <property type="project" value="UniProtKB-UniRule"/>
</dbReference>
<keyword evidence="8 12" id="KW-0408">Iron</keyword>
<comment type="caution">
    <text evidence="14">The sequence shown here is derived from an EMBL/GenBank/DDBJ whole genome shotgun (WGS) entry which is preliminary data.</text>
</comment>
<evidence type="ECO:0000256" key="2">
    <source>
        <dbReference type="ARBA" id="ARBA00012045"/>
    </source>
</evidence>
<evidence type="ECO:0000256" key="5">
    <source>
        <dbReference type="ARBA" id="ARBA00022723"/>
    </source>
</evidence>
<evidence type="ECO:0000256" key="10">
    <source>
        <dbReference type="ARBA" id="ARBA00023204"/>
    </source>
</evidence>
<dbReference type="SUPFAM" id="SSF48150">
    <property type="entry name" value="DNA-glycosylase"/>
    <property type="match status" value="1"/>
</dbReference>
<feature type="non-terminal residue" evidence="14">
    <location>
        <position position="1"/>
    </location>
</feature>
<dbReference type="Gene3D" id="3.90.79.10">
    <property type="entry name" value="Nucleoside Triphosphate Pyrophosphohydrolase"/>
    <property type="match status" value="1"/>
</dbReference>
<protein>
    <recommendedName>
        <fullName evidence="3 12">Adenine DNA glycosylase</fullName>
        <ecNumber evidence="2 12">3.2.2.31</ecNumber>
    </recommendedName>
</protein>
<feature type="non-terminal residue" evidence="14">
    <location>
        <position position="154"/>
    </location>
</feature>
<organism evidence="14 15">
    <name type="scientific">Tannerella sp. oral taxon BU063 isolate Cell 8/11</name>
    <dbReference type="NCBI Taxonomy" id="1411915"/>
    <lineage>
        <taxon>Bacteria</taxon>
        <taxon>Pseudomonadati</taxon>
        <taxon>Bacteroidota</taxon>
        <taxon>Bacteroidia</taxon>
        <taxon>Bacteroidales</taxon>
        <taxon>Tannerellaceae</taxon>
        <taxon>Tannerella</taxon>
    </lineage>
</organism>
<dbReference type="GO" id="GO:0006298">
    <property type="term" value="P:mismatch repair"/>
    <property type="evidence" value="ECO:0007669"/>
    <property type="project" value="TreeGrafter"/>
</dbReference>
<evidence type="ECO:0000256" key="8">
    <source>
        <dbReference type="ARBA" id="ARBA00023004"/>
    </source>
</evidence>
<proteinExistence type="inferred from homology"/>
<dbReference type="InterPro" id="IPR023170">
    <property type="entry name" value="HhH_base_excis_C"/>
</dbReference>
<keyword evidence="4" id="KW-0004">4Fe-4S</keyword>
<dbReference type="PANTHER" id="PTHR42944:SF1">
    <property type="entry name" value="ADENINE DNA GLYCOSYLASE"/>
    <property type="match status" value="1"/>
</dbReference>
<reference evidence="14 15" key="1">
    <citation type="submission" date="2013-11" db="EMBL/GenBank/DDBJ databases">
        <title>Single cell genomics of uncultured Tannerella BU063 (oral taxon 286).</title>
        <authorList>
            <person name="Beall C.J."/>
            <person name="Campbell A.G."/>
            <person name="Griffen A.L."/>
            <person name="Podar M."/>
            <person name="Leys E.J."/>
        </authorList>
    </citation>
    <scope>NUCLEOTIDE SEQUENCE [LARGE SCALE GENOMIC DNA]</scope>
    <source>
        <strain evidence="14">Cell 8/11</strain>
    </source>
</reference>
<evidence type="ECO:0000256" key="6">
    <source>
        <dbReference type="ARBA" id="ARBA00022763"/>
    </source>
</evidence>
<dbReference type="GO" id="GO:0006284">
    <property type="term" value="P:base-excision repair"/>
    <property type="evidence" value="ECO:0007669"/>
    <property type="project" value="UniProtKB-UniRule"/>
</dbReference>
<evidence type="ECO:0000259" key="13">
    <source>
        <dbReference type="Pfam" id="PF14815"/>
    </source>
</evidence>
<keyword evidence="5" id="KW-0479">Metal-binding</keyword>
<keyword evidence="6 12" id="KW-0227">DNA damage</keyword>
<dbReference type="CDD" id="cd03431">
    <property type="entry name" value="NUDIX_DNA_Glycosylase_C-MutY"/>
    <property type="match status" value="1"/>
</dbReference>
<gene>
    <name evidence="14" type="ORF">T235_09095</name>
</gene>
<comment type="function">
    <text evidence="12">Adenine glycosylase active on G-A mispairs.</text>
</comment>
<dbReference type="SUPFAM" id="SSF55811">
    <property type="entry name" value="Nudix"/>
    <property type="match status" value="1"/>
</dbReference>
<evidence type="ECO:0000313" key="14">
    <source>
        <dbReference type="EMBL" id="ETK12469.1"/>
    </source>
</evidence>
<evidence type="ECO:0000256" key="11">
    <source>
        <dbReference type="ARBA" id="ARBA00023295"/>
    </source>
</evidence>
<dbReference type="Gene3D" id="1.10.1670.10">
    <property type="entry name" value="Helix-hairpin-Helix base-excision DNA repair enzymes (C-terminal)"/>
    <property type="match status" value="1"/>
</dbReference>
<dbReference type="GO" id="GO:0032357">
    <property type="term" value="F:oxidized purine DNA binding"/>
    <property type="evidence" value="ECO:0007669"/>
    <property type="project" value="TreeGrafter"/>
</dbReference>
<name>W2CZ35_9BACT</name>
<dbReference type="EC" id="3.2.2.31" evidence="2 12"/>
<evidence type="ECO:0000256" key="12">
    <source>
        <dbReference type="RuleBase" id="RU365096"/>
    </source>
</evidence>
<dbReference type="AlphaFoldDB" id="W2CZ35"/>
<dbReference type="InterPro" id="IPR011257">
    <property type="entry name" value="DNA_glycosylase"/>
</dbReference>
<dbReference type="Pfam" id="PF14815">
    <property type="entry name" value="NUDIX_4"/>
    <property type="match status" value="1"/>
</dbReference>
<dbReference type="GO" id="GO:0000701">
    <property type="term" value="F:purine-specific mismatch base pair DNA N-glycosylase activity"/>
    <property type="evidence" value="ECO:0007669"/>
    <property type="project" value="UniProtKB-EC"/>
</dbReference>
<evidence type="ECO:0000256" key="7">
    <source>
        <dbReference type="ARBA" id="ARBA00022801"/>
    </source>
</evidence>
<keyword evidence="11 12" id="KW-0326">Glycosidase</keyword>
<evidence type="ECO:0000313" key="15">
    <source>
        <dbReference type="Proteomes" id="UP000034980"/>
    </source>
</evidence>
<dbReference type="GO" id="GO:0034039">
    <property type="term" value="F:8-oxo-7,8-dihydroguanine DNA N-glycosylase activity"/>
    <property type="evidence" value="ECO:0007669"/>
    <property type="project" value="TreeGrafter"/>
</dbReference>
<dbReference type="InterPro" id="IPR029119">
    <property type="entry name" value="MutY_C"/>
</dbReference>
<comment type="cofactor">
    <cofactor evidence="12">
        <name>[4Fe-4S] cluster</name>
        <dbReference type="ChEBI" id="CHEBI:49883"/>
    </cofactor>
    <text evidence="12">Binds 1 [4Fe-4S] cluster.</text>
</comment>
<dbReference type="GO" id="GO:0046872">
    <property type="term" value="F:metal ion binding"/>
    <property type="evidence" value="ECO:0007669"/>
    <property type="project" value="UniProtKB-UniRule"/>
</dbReference>
<accession>W2CZ35</accession>